<protein>
    <submittedName>
        <fullName evidence="2">Tryptophan synthase beta subunit-like PLP-dependent enzyme</fullName>
    </submittedName>
</protein>
<dbReference type="InParanoid" id="A0A2J6T1W5"/>
<gene>
    <name evidence="2" type="ORF">K444DRAFT_593775</name>
</gene>
<dbReference type="CDD" id="cd00640">
    <property type="entry name" value="Trp-synth-beta_II"/>
    <property type="match status" value="1"/>
</dbReference>
<evidence type="ECO:0000313" key="2">
    <source>
        <dbReference type="EMBL" id="PMD57018.1"/>
    </source>
</evidence>
<feature type="domain" description="Tryptophan synthase beta chain-like PALP" evidence="1">
    <location>
        <begin position="31"/>
        <end position="369"/>
    </location>
</feature>
<keyword evidence="3" id="KW-1185">Reference proteome</keyword>
<dbReference type="NCBIfam" id="NF006058">
    <property type="entry name" value="PRK08206.1"/>
    <property type="match status" value="1"/>
</dbReference>
<dbReference type="SUPFAM" id="SSF53686">
    <property type="entry name" value="Tryptophan synthase beta subunit-like PLP-dependent enzymes"/>
    <property type="match status" value="1"/>
</dbReference>
<reference evidence="2 3" key="1">
    <citation type="submission" date="2016-04" db="EMBL/GenBank/DDBJ databases">
        <title>A degradative enzymes factory behind the ericoid mycorrhizal symbiosis.</title>
        <authorList>
            <consortium name="DOE Joint Genome Institute"/>
            <person name="Martino E."/>
            <person name="Morin E."/>
            <person name="Grelet G."/>
            <person name="Kuo A."/>
            <person name="Kohler A."/>
            <person name="Daghino S."/>
            <person name="Barry K."/>
            <person name="Choi C."/>
            <person name="Cichocki N."/>
            <person name="Clum A."/>
            <person name="Copeland A."/>
            <person name="Hainaut M."/>
            <person name="Haridas S."/>
            <person name="Labutti K."/>
            <person name="Lindquist E."/>
            <person name="Lipzen A."/>
            <person name="Khouja H.-R."/>
            <person name="Murat C."/>
            <person name="Ohm R."/>
            <person name="Olson A."/>
            <person name="Spatafora J."/>
            <person name="Veneault-Fourrey C."/>
            <person name="Henrissat B."/>
            <person name="Grigoriev I."/>
            <person name="Martin F."/>
            <person name="Perotto S."/>
        </authorList>
    </citation>
    <scope>NUCLEOTIDE SEQUENCE [LARGE SCALE GENOMIC DNA]</scope>
    <source>
        <strain evidence="2 3">E</strain>
    </source>
</reference>
<dbReference type="InterPro" id="IPR036052">
    <property type="entry name" value="TrpB-like_PALP_sf"/>
</dbReference>
<accession>A0A2J6T1W5</accession>
<name>A0A2J6T1W5_9HELO</name>
<dbReference type="GeneID" id="36586394"/>
<dbReference type="OrthoDB" id="10059875at2759"/>
<evidence type="ECO:0000313" key="3">
    <source>
        <dbReference type="Proteomes" id="UP000235371"/>
    </source>
</evidence>
<organism evidence="2 3">
    <name type="scientific">Hyaloscypha bicolor E</name>
    <dbReference type="NCBI Taxonomy" id="1095630"/>
    <lineage>
        <taxon>Eukaryota</taxon>
        <taxon>Fungi</taxon>
        <taxon>Dikarya</taxon>
        <taxon>Ascomycota</taxon>
        <taxon>Pezizomycotina</taxon>
        <taxon>Leotiomycetes</taxon>
        <taxon>Helotiales</taxon>
        <taxon>Hyaloscyphaceae</taxon>
        <taxon>Hyaloscypha</taxon>
        <taxon>Hyaloscypha bicolor</taxon>
    </lineage>
</organism>
<sequence>MPSVYINTGRKALTDLPPRDPKVRSFHESLPHYRPTPLAALPEIAQQLGIQHLLVKDESSRLGLTAFKILGASWATAKAVAKRVGLKSTGVGSREDLENELSLKNLASVAQAAELVLYAATDGNHGRAVGRMAKYLGIKARIFVPTMVDEEAKSKITSEGATVEVINGDYDQTVLDTKLAAEEHEGGKGLLISDTALEVDDEIPQWIVEGYQTMFDEIEEQILEATGQQTITHVVAPVGAGSLSSAVVTHFERTSRSTKPTIVTVEPESAACLKASLEIGKMASVHATFTICTGMCCGTLSASVWPILKDGVSVAMTVHDGEVDEAIHLLQKYGIYAGPCGAASLAAIRKLARVEGIQLSPNSVIVIFCTEGERGYQMQI</sequence>
<dbReference type="RefSeq" id="XP_024733922.1">
    <property type="nucleotide sequence ID" value="XM_024878317.1"/>
</dbReference>
<proteinExistence type="predicted"/>
<dbReference type="InterPro" id="IPR001926">
    <property type="entry name" value="TrpB-like_PALP"/>
</dbReference>
<dbReference type="PANTHER" id="PTHR42937">
    <property type="match status" value="1"/>
</dbReference>
<dbReference type="EMBL" id="KZ613847">
    <property type="protein sequence ID" value="PMD57018.1"/>
    <property type="molecule type" value="Genomic_DNA"/>
</dbReference>
<dbReference type="Proteomes" id="UP000235371">
    <property type="component" value="Unassembled WGS sequence"/>
</dbReference>
<evidence type="ECO:0000259" key="1">
    <source>
        <dbReference type="Pfam" id="PF00291"/>
    </source>
</evidence>
<dbReference type="STRING" id="1095630.A0A2J6T1W5"/>
<dbReference type="Pfam" id="PF00291">
    <property type="entry name" value="PALP"/>
    <property type="match status" value="1"/>
</dbReference>
<dbReference type="Gene3D" id="3.40.50.1100">
    <property type="match status" value="2"/>
</dbReference>
<dbReference type="PANTHER" id="PTHR42937:SF1">
    <property type="entry name" value="DIAMINOPROPIONATE AMMONIA-LYASE"/>
    <property type="match status" value="1"/>
</dbReference>
<dbReference type="AlphaFoldDB" id="A0A2J6T1W5"/>